<comment type="catalytic activity">
    <reaction evidence="22">
        <text>L-seryl-[protein] + ATP = O-phospho-L-seryl-[protein] + ADP + H(+)</text>
        <dbReference type="Rhea" id="RHEA:17989"/>
        <dbReference type="Rhea" id="RHEA-COMP:9863"/>
        <dbReference type="Rhea" id="RHEA-COMP:11604"/>
        <dbReference type="ChEBI" id="CHEBI:15378"/>
        <dbReference type="ChEBI" id="CHEBI:29999"/>
        <dbReference type="ChEBI" id="CHEBI:30616"/>
        <dbReference type="ChEBI" id="CHEBI:83421"/>
        <dbReference type="ChEBI" id="CHEBI:456216"/>
        <dbReference type="EC" id="2.7.11.1"/>
    </reaction>
</comment>
<dbReference type="InterPro" id="IPR051809">
    <property type="entry name" value="Plant_receptor-like_S/T_kinase"/>
</dbReference>
<evidence type="ECO:0000256" key="1">
    <source>
        <dbReference type="ARBA" id="ARBA00004162"/>
    </source>
</evidence>
<keyword evidence="5" id="KW-1003">Cell membrane</keyword>
<keyword evidence="17 24" id="KW-1133">Transmembrane helix</keyword>
<dbReference type="FunFam" id="3.80.10.10:FF:000111">
    <property type="entry name" value="LRR receptor-like serine/threonine-protein kinase ERECTA"/>
    <property type="match status" value="1"/>
</dbReference>
<keyword evidence="10" id="KW-0808">Transferase</keyword>
<evidence type="ECO:0000313" key="27">
    <source>
        <dbReference type="Proteomes" id="UP000729402"/>
    </source>
</evidence>
<evidence type="ECO:0000256" key="19">
    <source>
        <dbReference type="ARBA" id="ARBA00023170"/>
    </source>
</evidence>
<evidence type="ECO:0000256" key="14">
    <source>
        <dbReference type="ARBA" id="ARBA00022741"/>
    </source>
</evidence>
<sequence length="1165" mass="123662">MTGDDEGLIVYQHHGPSTAHRSGSCRANLIKRTSNVLFDELGMKMARCTLCAAVISDVHMGGIALSLASSPALVKPPASSHQRRASPRAPFNSITGRYSFKRQNMHAPMAPAAPSFSIVVVVFLRHALVLALGASSETDIDGAALLSFKSGVSSDPNGVLANWGSSDDVCGWSGVTCDVLTRRRVVKLTLRDQKLSGEVSPELGNLSHLRILNLSGNLFAGRVPPEFGNLFRLTSLDISANTFSGGVPPELGNLSSLNSLDLSGNLFAGGVPPELGNLPVLKQLSLGNNLLEGEIPVGLARIPNLIYLNLGENNLSGHIPEAIFCNLSSLQYIDLSSNSLDGEIPIRRDCPMPDLMFLVLWSNNLVGGIPRSLSNSTKLKWLLLESNFLAGDLPTDMFGNTRSLELLYLSFNYLRSPENNTNLEPFFASLTNCTNLKELGVAGNELAGTIPPLVGRLGPGLTQLHLEYNSIFGPIPANLSNLTNLTALNLSHNLLNGSIPPAIAGMRRLERVHLFDNLLSGAIPPSLGAIPRLGLIDFSHNRLAGDIPTTLSNLTQLRVLVLHHNRLAGIIPSSLAQCVNLQTFDLSHNMLRGEIPTDLSELSGLLYLNLSSNLLEGTIPATISKMVMLQVLNLSSNRLSGGIPPQLGGCIALEYLNLSGNALDGVVPDTIGALSFLQVLDVSYNGLSGALPRSLGMAASLRSVNFSYNGFSGEVPSNGAFAGFPADAFLGDAGLCGVMPGMARCGGGGGGGVKRRVVRSPRVVLPIVITVIGFTLAIVGVVACRAAARADVRREARRSMLLAGSADELGERDHPRISHRELFEATGGFEQSSLIGAGRFGRVYEGTLRDGTRVAVKVLDPKSGGEVSRSFKRECEVLRRTRHRNLVRVVTTCTQPDFHALVLPLMRNGSLESRLYPHDGRPGRGLDLVQLVAVAGDVAEGLAYLHHYAPVRVVHCDLKPSNVLLDDDMTAIVADFGIAQLVKDVGGGTNSGSIASSADNRNSITGLLQGSVGYIAPGGHPSAQGDVYSFGVMVLELITGKRPTDVIFDEGLTLHDWVRRHYPHDVAAVVARSWLSDAAAAADGARPLLTADVVDELIDLGLACTQHSPSARPTMVKVCHEIALLKEDLAKHGQGVVVAATTAAAPPSVTMTASERSNSTTDSSF</sequence>
<keyword evidence="20" id="KW-0325">Glycoprotein</keyword>
<feature type="transmembrane region" description="Helical" evidence="24">
    <location>
        <begin position="763"/>
        <end position="788"/>
    </location>
</feature>
<dbReference type="EMBL" id="JAAALK010000080">
    <property type="protein sequence ID" value="KAG8093772.1"/>
    <property type="molecule type" value="Genomic_DNA"/>
</dbReference>
<dbReference type="SMART" id="SM00220">
    <property type="entry name" value="S_TKc"/>
    <property type="match status" value="1"/>
</dbReference>
<comment type="similarity">
    <text evidence="2">Belongs to the protein kinase superfamily. Ser/Thr protein kinase family.</text>
</comment>
<evidence type="ECO:0000256" key="2">
    <source>
        <dbReference type="ARBA" id="ARBA00008684"/>
    </source>
</evidence>
<comment type="catalytic activity">
    <reaction evidence="21">
        <text>L-threonyl-[protein] + ATP = O-phospho-L-threonyl-[protein] + ADP + H(+)</text>
        <dbReference type="Rhea" id="RHEA:46608"/>
        <dbReference type="Rhea" id="RHEA-COMP:11060"/>
        <dbReference type="Rhea" id="RHEA-COMP:11605"/>
        <dbReference type="ChEBI" id="CHEBI:15378"/>
        <dbReference type="ChEBI" id="CHEBI:30013"/>
        <dbReference type="ChEBI" id="CHEBI:30616"/>
        <dbReference type="ChEBI" id="CHEBI:61977"/>
        <dbReference type="ChEBI" id="CHEBI:456216"/>
        <dbReference type="EC" id="2.7.11.1"/>
    </reaction>
</comment>
<dbReference type="FunFam" id="1.10.510.10:FF:000358">
    <property type="entry name" value="Putative leucine-rich repeat receptor-like serine/threonine-protein kinase"/>
    <property type="match status" value="1"/>
</dbReference>
<evidence type="ECO:0000256" key="16">
    <source>
        <dbReference type="ARBA" id="ARBA00022840"/>
    </source>
</evidence>
<dbReference type="PROSITE" id="PS00108">
    <property type="entry name" value="PROTEIN_KINASE_ST"/>
    <property type="match status" value="1"/>
</dbReference>
<evidence type="ECO:0000256" key="3">
    <source>
        <dbReference type="ARBA" id="ARBA00009592"/>
    </source>
</evidence>
<keyword evidence="9" id="KW-1070">Brassinosteroid signaling pathway</keyword>
<evidence type="ECO:0000313" key="26">
    <source>
        <dbReference type="EMBL" id="KAG8093772.1"/>
    </source>
</evidence>
<evidence type="ECO:0000256" key="8">
    <source>
        <dbReference type="ARBA" id="ARBA00022614"/>
    </source>
</evidence>
<keyword evidence="27" id="KW-1185">Reference proteome</keyword>
<dbReference type="EC" id="2.7.11.1" evidence="4"/>
<evidence type="ECO:0000256" key="6">
    <source>
        <dbReference type="ARBA" id="ARBA00022527"/>
    </source>
</evidence>
<dbReference type="GO" id="GO:0004674">
    <property type="term" value="F:protein serine/threonine kinase activity"/>
    <property type="evidence" value="ECO:0007669"/>
    <property type="project" value="UniProtKB-KW"/>
</dbReference>
<proteinExistence type="inferred from homology"/>
<keyword evidence="15" id="KW-0418">Kinase</keyword>
<evidence type="ECO:0000256" key="13">
    <source>
        <dbReference type="ARBA" id="ARBA00022737"/>
    </source>
</evidence>
<keyword evidence="18 24" id="KW-0472">Membrane</keyword>
<evidence type="ECO:0000256" key="17">
    <source>
        <dbReference type="ARBA" id="ARBA00022989"/>
    </source>
</evidence>
<keyword evidence="12" id="KW-0732">Signal</keyword>
<reference evidence="26" key="2">
    <citation type="submission" date="2021-02" db="EMBL/GenBank/DDBJ databases">
        <authorList>
            <person name="Kimball J.A."/>
            <person name="Haas M.W."/>
            <person name="Macchietto M."/>
            <person name="Kono T."/>
            <person name="Duquette J."/>
            <person name="Shao M."/>
        </authorList>
    </citation>
    <scope>NUCLEOTIDE SEQUENCE</scope>
    <source>
        <tissue evidence="26">Fresh leaf tissue</tissue>
    </source>
</reference>
<dbReference type="PANTHER" id="PTHR27008">
    <property type="entry name" value="OS04G0122200 PROTEIN"/>
    <property type="match status" value="1"/>
</dbReference>
<dbReference type="InterPro" id="IPR017441">
    <property type="entry name" value="Protein_kinase_ATP_BS"/>
</dbReference>
<name>A0A8J5WRD7_ZIZPA</name>
<keyword evidence="13" id="KW-0677">Repeat</keyword>
<dbReference type="InterPro" id="IPR000719">
    <property type="entry name" value="Prot_kinase_dom"/>
</dbReference>
<evidence type="ECO:0000256" key="5">
    <source>
        <dbReference type="ARBA" id="ARBA00022475"/>
    </source>
</evidence>
<organism evidence="26 27">
    <name type="scientific">Zizania palustris</name>
    <name type="common">Northern wild rice</name>
    <dbReference type="NCBI Taxonomy" id="103762"/>
    <lineage>
        <taxon>Eukaryota</taxon>
        <taxon>Viridiplantae</taxon>
        <taxon>Streptophyta</taxon>
        <taxon>Embryophyta</taxon>
        <taxon>Tracheophyta</taxon>
        <taxon>Spermatophyta</taxon>
        <taxon>Magnoliopsida</taxon>
        <taxon>Liliopsida</taxon>
        <taxon>Poales</taxon>
        <taxon>Poaceae</taxon>
        <taxon>BOP clade</taxon>
        <taxon>Oryzoideae</taxon>
        <taxon>Oryzeae</taxon>
        <taxon>Zizaniinae</taxon>
        <taxon>Zizania</taxon>
    </lineage>
</organism>
<keyword evidence="6" id="KW-0723">Serine/threonine-protein kinase</keyword>
<accession>A0A8J5WRD7</accession>
<comment type="similarity">
    <text evidence="3">Belongs to the RLP family.</text>
</comment>
<keyword evidence="14 23" id="KW-0547">Nucleotide-binding</keyword>
<dbReference type="PROSITE" id="PS50011">
    <property type="entry name" value="PROTEIN_KINASE_DOM"/>
    <property type="match status" value="1"/>
</dbReference>
<dbReference type="InterPro" id="IPR008271">
    <property type="entry name" value="Ser/Thr_kinase_AS"/>
</dbReference>
<dbReference type="InterPro" id="IPR013210">
    <property type="entry name" value="LRR_N_plant-typ"/>
</dbReference>
<dbReference type="InterPro" id="IPR003591">
    <property type="entry name" value="Leu-rich_rpt_typical-subtyp"/>
</dbReference>
<dbReference type="PANTHER" id="PTHR27008:SF281">
    <property type="entry name" value="OS06G0186100 PROTEIN"/>
    <property type="match status" value="1"/>
</dbReference>
<dbReference type="Pfam" id="PF07714">
    <property type="entry name" value="PK_Tyr_Ser-Thr"/>
    <property type="match status" value="1"/>
</dbReference>
<evidence type="ECO:0000256" key="22">
    <source>
        <dbReference type="ARBA" id="ARBA00048679"/>
    </source>
</evidence>
<dbReference type="FunFam" id="3.30.200.20:FF:000543">
    <property type="entry name" value="Putative leucine-rich repeat receptor-like serine/threonine-protein kinase"/>
    <property type="match status" value="1"/>
</dbReference>
<comment type="subcellular location">
    <subcellularLocation>
        <location evidence="1">Cell membrane</location>
        <topology evidence="1">Single-pass membrane protein</topology>
    </subcellularLocation>
</comment>
<evidence type="ECO:0000256" key="11">
    <source>
        <dbReference type="ARBA" id="ARBA00022692"/>
    </source>
</evidence>
<evidence type="ECO:0000256" key="15">
    <source>
        <dbReference type="ARBA" id="ARBA00022777"/>
    </source>
</evidence>
<dbReference type="Pfam" id="PF00560">
    <property type="entry name" value="LRR_1"/>
    <property type="match status" value="7"/>
</dbReference>
<dbReference type="GO" id="GO:0005886">
    <property type="term" value="C:plasma membrane"/>
    <property type="evidence" value="ECO:0007669"/>
    <property type="project" value="UniProtKB-SubCell"/>
</dbReference>
<evidence type="ECO:0000256" key="7">
    <source>
        <dbReference type="ARBA" id="ARBA00022553"/>
    </source>
</evidence>
<keyword evidence="16 23" id="KW-0067">ATP-binding</keyword>
<dbReference type="FunFam" id="3.80.10.10:FF:000095">
    <property type="entry name" value="LRR receptor-like serine/threonine-protein kinase GSO1"/>
    <property type="match status" value="2"/>
</dbReference>
<dbReference type="InterPro" id="IPR001611">
    <property type="entry name" value="Leu-rich_rpt"/>
</dbReference>
<dbReference type="InterPro" id="IPR001245">
    <property type="entry name" value="Ser-Thr/Tyr_kinase_cat_dom"/>
</dbReference>
<protein>
    <recommendedName>
        <fullName evidence="4">non-specific serine/threonine protein kinase</fullName>
        <ecNumber evidence="4">2.7.11.1</ecNumber>
    </recommendedName>
</protein>
<dbReference type="PROSITE" id="PS51450">
    <property type="entry name" value="LRR"/>
    <property type="match status" value="1"/>
</dbReference>
<dbReference type="AlphaFoldDB" id="A0A8J5WRD7"/>
<feature type="domain" description="Protein kinase" evidence="25">
    <location>
        <begin position="829"/>
        <end position="1124"/>
    </location>
</feature>
<keyword evidence="11 24" id="KW-0812">Transmembrane</keyword>
<dbReference type="Proteomes" id="UP000729402">
    <property type="component" value="Unassembled WGS sequence"/>
</dbReference>
<evidence type="ECO:0000259" key="25">
    <source>
        <dbReference type="PROSITE" id="PS50011"/>
    </source>
</evidence>
<dbReference type="GO" id="GO:0005524">
    <property type="term" value="F:ATP binding"/>
    <property type="evidence" value="ECO:0007669"/>
    <property type="project" value="UniProtKB-UniRule"/>
</dbReference>
<evidence type="ECO:0000256" key="4">
    <source>
        <dbReference type="ARBA" id="ARBA00012513"/>
    </source>
</evidence>
<dbReference type="GO" id="GO:0009742">
    <property type="term" value="P:brassinosteroid mediated signaling pathway"/>
    <property type="evidence" value="ECO:0007669"/>
    <property type="project" value="UniProtKB-KW"/>
</dbReference>
<evidence type="ECO:0000256" key="23">
    <source>
        <dbReference type="PROSITE-ProRule" id="PRU10141"/>
    </source>
</evidence>
<dbReference type="PROSITE" id="PS00107">
    <property type="entry name" value="PROTEIN_KINASE_ATP"/>
    <property type="match status" value="1"/>
</dbReference>
<evidence type="ECO:0000256" key="9">
    <source>
        <dbReference type="ARBA" id="ARBA00022626"/>
    </source>
</evidence>
<gene>
    <name evidence="26" type="ORF">GUJ93_ZPchr0012g18838</name>
</gene>
<dbReference type="OrthoDB" id="4062651at2759"/>
<keyword evidence="7" id="KW-0597">Phosphoprotein</keyword>
<evidence type="ECO:0000256" key="12">
    <source>
        <dbReference type="ARBA" id="ARBA00022729"/>
    </source>
</evidence>
<dbReference type="Pfam" id="PF13855">
    <property type="entry name" value="LRR_8"/>
    <property type="match status" value="3"/>
</dbReference>
<evidence type="ECO:0000256" key="10">
    <source>
        <dbReference type="ARBA" id="ARBA00022679"/>
    </source>
</evidence>
<feature type="binding site" evidence="23">
    <location>
        <position position="857"/>
    </location>
    <ligand>
        <name>ATP</name>
        <dbReference type="ChEBI" id="CHEBI:30616"/>
    </ligand>
</feature>
<reference evidence="26" key="1">
    <citation type="journal article" date="2021" name="bioRxiv">
        <title>Whole Genome Assembly and Annotation of Northern Wild Rice, Zizania palustris L., Supports a Whole Genome Duplication in the Zizania Genus.</title>
        <authorList>
            <person name="Haas M."/>
            <person name="Kono T."/>
            <person name="Macchietto M."/>
            <person name="Millas R."/>
            <person name="McGilp L."/>
            <person name="Shao M."/>
            <person name="Duquette J."/>
            <person name="Hirsch C.N."/>
            <person name="Kimball J."/>
        </authorList>
    </citation>
    <scope>NUCLEOTIDE SEQUENCE</scope>
    <source>
        <tissue evidence="26">Fresh leaf tissue</tissue>
    </source>
</reference>
<keyword evidence="19" id="KW-0675">Receptor</keyword>
<keyword evidence="8" id="KW-0433">Leucine-rich repeat</keyword>
<evidence type="ECO:0000256" key="24">
    <source>
        <dbReference type="SAM" id="Phobius"/>
    </source>
</evidence>
<evidence type="ECO:0000256" key="21">
    <source>
        <dbReference type="ARBA" id="ARBA00047899"/>
    </source>
</evidence>
<dbReference type="Pfam" id="PF08263">
    <property type="entry name" value="LRRNT_2"/>
    <property type="match status" value="1"/>
</dbReference>
<evidence type="ECO:0000256" key="20">
    <source>
        <dbReference type="ARBA" id="ARBA00023180"/>
    </source>
</evidence>
<dbReference type="SMART" id="SM00369">
    <property type="entry name" value="LRR_TYP"/>
    <property type="match status" value="8"/>
</dbReference>
<comment type="caution">
    <text evidence="26">The sequence shown here is derived from an EMBL/GenBank/DDBJ whole genome shotgun (WGS) entry which is preliminary data.</text>
</comment>
<evidence type="ECO:0000256" key="18">
    <source>
        <dbReference type="ARBA" id="ARBA00023136"/>
    </source>
</evidence>